<name>A0A177MIT8_METMH</name>
<evidence type="ECO:0000256" key="10">
    <source>
        <dbReference type="RuleBase" id="RU362123"/>
    </source>
</evidence>
<dbReference type="PROSITE" id="PS52015">
    <property type="entry name" value="TONB_CTD"/>
    <property type="match status" value="1"/>
</dbReference>
<evidence type="ECO:0000256" key="1">
    <source>
        <dbReference type="ARBA" id="ARBA00004383"/>
    </source>
</evidence>
<sequence length="266" mass="29247">MAVWHSITQTAGLSVTQRSFIQTSQGLPDPHQFLVSAPIPNNRYRRSLAVTSAVLIAALLHGCLLFWYVSRPAPLPFSAAAPLPMIAMELSSPPSPVVNQPIAPPQPPTPITPPKLDKPKVKPRPKPKPSERLVKQVEERKTVEPEPLAPAMPAAAVPQTLNHNALAAPRNDTYMPADSNAAYLNNPKPEYPMTARQRHWQGTVLLRVYVGADGKALQVNIQRSSNHDTLDESALEAVKQWRFVPAKRGESPEPCWVTVPITFELD</sequence>
<accession>A0A177MIT8</accession>
<keyword evidence="9 10" id="KW-0472">Membrane</keyword>
<evidence type="ECO:0000256" key="9">
    <source>
        <dbReference type="ARBA" id="ARBA00023136"/>
    </source>
</evidence>
<keyword evidence="7 10" id="KW-0653">Protein transport</keyword>
<feature type="domain" description="TonB C-terminal" evidence="12">
    <location>
        <begin position="176"/>
        <end position="266"/>
    </location>
</feature>
<comment type="caution">
    <text evidence="13">The sequence shown here is derived from an EMBL/GenBank/DDBJ whole genome shotgun (WGS) entry which is preliminary data.</text>
</comment>
<dbReference type="InterPro" id="IPR051045">
    <property type="entry name" value="TonB-dependent_transducer"/>
</dbReference>
<dbReference type="NCBIfam" id="TIGR01352">
    <property type="entry name" value="tonB_Cterm"/>
    <property type="match status" value="1"/>
</dbReference>
<keyword evidence="5 10" id="KW-0997">Cell inner membrane</keyword>
<dbReference type="GO" id="GO:0031992">
    <property type="term" value="F:energy transducer activity"/>
    <property type="evidence" value="ECO:0007669"/>
    <property type="project" value="InterPro"/>
</dbReference>
<feature type="transmembrane region" description="Helical" evidence="10">
    <location>
        <begin position="48"/>
        <end position="69"/>
    </location>
</feature>
<evidence type="ECO:0000256" key="6">
    <source>
        <dbReference type="ARBA" id="ARBA00022692"/>
    </source>
</evidence>
<dbReference type="AlphaFoldDB" id="A0A177MIT8"/>
<dbReference type="GO" id="GO:0015891">
    <property type="term" value="P:siderophore transport"/>
    <property type="evidence" value="ECO:0007669"/>
    <property type="project" value="InterPro"/>
</dbReference>
<organism evidence="13 14">
    <name type="scientific">Methylomonas methanica</name>
    <dbReference type="NCBI Taxonomy" id="421"/>
    <lineage>
        <taxon>Bacteria</taxon>
        <taxon>Pseudomonadati</taxon>
        <taxon>Pseudomonadota</taxon>
        <taxon>Gammaproteobacteria</taxon>
        <taxon>Methylococcales</taxon>
        <taxon>Methylococcaceae</taxon>
        <taxon>Methylomonas</taxon>
    </lineage>
</organism>
<dbReference type="SUPFAM" id="SSF74653">
    <property type="entry name" value="TolA/TonB C-terminal domain"/>
    <property type="match status" value="1"/>
</dbReference>
<evidence type="ECO:0000313" key="13">
    <source>
        <dbReference type="EMBL" id="OAI05275.1"/>
    </source>
</evidence>
<comment type="function">
    <text evidence="10">Interacts with outer membrane receptor proteins that carry out high-affinity binding and energy dependent uptake into the periplasmic space of specific substrates. It could act to transduce energy from the cytoplasmic membrane to specific energy-requiring processes in the outer membrane, resulting in the release into the periplasm of ligands bound by these outer membrane proteins.</text>
</comment>
<dbReference type="InterPro" id="IPR003538">
    <property type="entry name" value="TonB"/>
</dbReference>
<evidence type="ECO:0000256" key="8">
    <source>
        <dbReference type="ARBA" id="ARBA00022989"/>
    </source>
</evidence>
<keyword evidence="3 10" id="KW-0813">Transport</keyword>
<dbReference type="GO" id="GO:0055085">
    <property type="term" value="P:transmembrane transport"/>
    <property type="evidence" value="ECO:0007669"/>
    <property type="project" value="InterPro"/>
</dbReference>
<dbReference type="PANTHER" id="PTHR33446:SF2">
    <property type="entry name" value="PROTEIN TONB"/>
    <property type="match status" value="1"/>
</dbReference>
<dbReference type="PANTHER" id="PTHR33446">
    <property type="entry name" value="PROTEIN TONB-RELATED"/>
    <property type="match status" value="1"/>
</dbReference>
<evidence type="ECO:0000256" key="4">
    <source>
        <dbReference type="ARBA" id="ARBA00022475"/>
    </source>
</evidence>
<dbReference type="PRINTS" id="PR01374">
    <property type="entry name" value="TONBPROTEIN"/>
</dbReference>
<feature type="compositionally biased region" description="Basic and acidic residues" evidence="11">
    <location>
        <begin position="128"/>
        <end position="144"/>
    </location>
</feature>
<dbReference type="Pfam" id="PF03544">
    <property type="entry name" value="TonB_C"/>
    <property type="match status" value="1"/>
</dbReference>
<evidence type="ECO:0000259" key="12">
    <source>
        <dbReference type="PROSITE" id="PS52015"/>
    </source>
</evidence>
<dbReference type="GO" id="GO:0030288">
    <property type="term" value="C:outer membrane-bounded periplasmic space"/>
    <property type="evidence" value="ECO:0007669"/>
    <property type="project" value="InterPro"/>
</dbReference>
<dbReference type="GO" id="GO:0098797">
    <property type="term" value="C:plasma membrane protein complex"/>
    <property type="evidence" value="ECO:0007669"/>
    <property type="project" value="TreeGrafter"/>
</dbReference>
<evidence type="ECO:0000256" key="7">
    <source>
        <dbReference type="ARBA" id="ARBA00022927"/>
    </source>
</evidence>
<protein>
    <recommendedName>
        <fullName evidence="10">Protein TonB</fullName>
    </recommendedName>
</protein>
<evidence type="ECO:0000256" key="5">
    <source>
        <dbReference type="ARBA" id="ARBA00022519"/>
    </source>
</evidence>
<reference evidence="13 14" key="1">
    <citation type="submission" date="2016-03" db="EMBL/GenBank/DDBJ databases">
        <authorList>
            <person name="Ploux O."/>
        </authorList>
    </citation>
    <scope>NUCLEOTIDE SEQUENCE [LARGE SCALE GENOMIC DNA]</scope>
    <source>
        <strain evidence="13 14">R-45363</strain>
    </source>
</reference>
<dbReference type="InterPro" id="IPR006260">
    <property type="entry name" value="TonB/TolA_C"/>
</dbReference>
<evidence type="ECO:0000313" key="14">
    <source>
        <dbReference type="Proteomes" id="UP000078090"/>
    </source>
</evidence>
<proteinExistence type="inferred from homology"/>
<keyword evidence="4 10" id="KW-1003">Cell membrane</keyword>
<dbReference type="Proteomes" id="UP000078090">
    <property type="component" value="Unassembled WGS sequence"/>
</dbReference>
<keyword evidence="6 10" id="KW-0812">Transmembrane</keyword>
<comment type="subcellular location">
    <subcellularLocation>
        <location evidence="1 10">Cell inner membrane</location>
        <topology evidence="1 10">Single-pass membrane protein</topology>
        <orientation evidence="1 10">Periplasmic side</orientation>
    </subcellularLocation>
</comment>
<dbReference type="EMBL" id="LUUG01000066">
    <property type="protein sequence ID" value="OAI05275.1"/>
    <property type="molecule type" value="Genomic_DNA"/>
</dbReference>
<gene>
    <name evidence="13" type="ORF">A1332_13610</name>
</gene>
<dbReference type="Gene3D" id="3.30.1150.10">
    <property type="match status" value="1"/>
</dbReference>
<comment type="similarity">
    <text evidence="2 10">Belongs to the TonB family.</text>
</comment>
<dbReference type="GO" id="GO:0015031">
    <property type="term" value="P:protein transport"/>
    <property type="evidence" value="ECO:0007669"/>
    <property type="project" value="UniProtKB-UniRule"/>
</dbReference>
<feature type="region of interest" description="Disordered" evidence="11">
    <location>
        <begin position="94"/>
        <end position="148"/>
    </location>
</feature>
<evidence type="ECO:0000256" key="2">
    <source>
        <dbReference type="ARBA" id="ARBA00006555"/>
    </source>
</evidence>
<feature type="compositionally biased region" description="Pro residues" evidence="11">
    <location>
        <begin position="102"/>
        <end position="113"/>
    </location>
</feature>
<keyword evidence="10" id="KW-0735">Signal-anchor</keyword>
<keyword evidence="8 10" id="KW-1133">Transmembrane helix</keyword>
<evidence type="ECO:0000256" key="3">
    <source>
        <dbReference type="ARBA" id="ARBA00022448"/>
    </source>
</evidence>
<evidence type="ECO:0000256" key="11">
    <source>
        <dbReference type="SAM" id="MobiDB-lite"/>
    </source>
</evidence>
<dbReference type="InterPro" id="IPR037682">
    <property type="entry name" value="TonB_C"/>
</dbReference>